<keyword evidence="3" id="KW-1185">Reference proteome</keyword>
<feature type="compositionally biased region" description="Pro residues" evidence="1">
    <location>
        <begin position="335"/>
        <end position="345"/>
    </location>
</feature>
<comment type="caution">
    <text evidence="2">The sequence shown here is derived from an EMBL/GenBank/DDBJ whole genome shotgun (WGS) entry which is preliminary data.</text>
</comment>
<evidence type="ECO:0000313" key="3">
    <source>
        <dbReference type="Proteomes" id="UP001499854"/>
    </source>
</evidence>
<feature type="compositionally biased region" description="Low complexity" evidence="1">
    <location>
        <begin position="78"/>
        <end position="95"/>
    </location>
</feature>
<dbReference type="Proteomes" id="UP001499854">
    <property type="component" value="Unassembled WGS sequence"/>
</dbReference>
<reference evidence="3" key="1">
    <citation type="journal article" date="2019" name="Int. J. Syst. Evol. Microbiol.">
        <title>The Global Catalogue of Microorganisms (GCM) 10K type strain sequencing project: providing services to taxonomists for standard genome sequencing and annotation.</title>
        <authorList>
            <consortium name="The Broad Institute Genomics Platform"/>
            <consortium name="The Broad Institute Genome Sequencing Center for Infectious Disease"/>
            <person name="Wu L."/>
            <person name="Ma J."/>
        </authorList>
    </citation>
    <scope>NUCLEOTIDE SEQUENCE [LARGE SCALE GENOMIC DNA]</scope>
    <source>
        <strain evidence="3">JCM 16013</strain>
    </source>
</reference>
<organism evidence="2 3">
    <name type="scientific">Catenulispora subtropica</name>
    <dbReference type="NCBI Taxonomy" id="450798"/>
    <lineage>
        <taxon>Bacteria</taxon>
        <taxon>Bacillati</taxon>
        <taxon>Actinomycetota</taxon>
        <taxon>Actinomycetes</taxon>
        <taxon>Catenulisporales</taxon>
        <taxon>Catenulisporaceae</taxon>
        <taxon>Catenulispora</taxon>
    </lineage>
</organism>
<accession>A0ABP5BTK0</accession>
<gene>
    <name evidence="2" type="ORF">GCM10009838_03530</name>
</gene>
<feature type="region of interest" description="Disordered" evidence="1">
    <location>
        <begin position="70"/>
        <end position="97"/>
    </location>
</feature>
<sequence>MTDIDHTDDAWAGHVFDRARTSLDEPHWIPDAAAAARIGNRRRTWHRAGGAAGLAAVVGLSATVYGTLGGSDRSADRSGTGATPGTASTSPSWPTAREKELAETIGDHFFVTMGGGPANGDFSHPGTVRIPDRAAENLASLLKVLDPDGRHLRPVERGPKTVGPSENWMTSSVWAAGAWTPDGSTDLLAHEDPRAKSTAFGQVGVYIWSPGSLGRTGNVPCDIWANGVDPEMHITWSACDKHELADGSYVVTSHSTNLPARIILADRVFADGGRVTVAVSDTQVYDHSVNDHTTALWGLLNPGFVWGKSVDPMPWTEKGLADALAAPDIKELPVPKRPANPPTPQKPADIGTLPSSLVLATPPKAAH</sequence>
<evidence type="ECO:0000256" key="1">
    <source>
        <dbReference type="SAM" id="MobiDB-lite"/>
    </source>
</evidence>
<protein>
    <submittedName>
        <fullName evidence="2">Uncharacterized protein</fullName>
    </submittedName>
</protein>
<name>A0ABP5BTK0_9ACTN</name>
<feature type="region of interest" description="Disordered" evidence="1">
    <location>
        <begin position="327"/>
        <end position="367"/>
    </location>
</feature>
<dbReference type="RefSeq" id="WP_344655083.1">
    <property type="nucleotide sequence ID" value="NZ_BAAAQM010000001.1"/>
</dbReference>
<proteinExistence type="predicted"/>
<dbReference type="EMBL" id="BAAAQM010000001">
    <property type="protein sequence ID" value="GAA1951711.1"/>
    <property type="molecule type" value="Genomic_DNA"/>
</dbReference>
<evidence type="ECO:0000313" key="2">
    <source>
        <dbReference type="EMBL" id="GAA1951711.1"/>
    </source>
</evidence>